<accession>A0ABV5D1T9</accession>
<dbReference type="Gene3D" id="3.30.530.20">
    <property type="match status" value="1"/>
</dbReference>
<dbReference type="InterPro" id="IPR023393">
    <property type="entry name" value="START-like_dom_sf"/>
</dbReference>
<evidence type="ECO:0000313" key="4">
    <source>
        <dbReference type="Proteomes" id="UP001582793"/>
    </source>
</evidence>
<dbReference type="Proteomes" id="UP001582793">
    <property type="component" value="Unassembled WGS sequence"/>
</dbReference>
<sequence length="213" mass="22267">MIDIASQLKAIHREVSRLPAASGETVSVRLRREYPAPVEDVWDAVTDPDRLKRWFLPISGDLRAGGSFQLEGNAGGDILTCEPPRLLKVTFGGPTSLVELRLTADGDDTVLELEHSVPIEIAGSGAGALYVGPGWDGAVMALALFVAGETIDDPVATANSAQGQEFSRQSVHAWRDVVGASGTAGPDEIAAATEVSLAQFAPDLGAAGQPEQP</sequence>
<feature type="domain" description="Activator of Hsp90 ATPase homologue 1/2-like C-terminal" evidence="2">
    <location>
        <begin position="36"/>
        <end position="136"/>
    </location>
</feature>
<gene>
    <name evidence="3" type="ORF">AAFH96_34940</name>
</gene>
<reference evidence="3 4" key="1">
    <citation type="submission" date="2024-04" db="EMBL/GenBank/DDBJ databases">
        <title>Polymorphospora sp. isolated from Baiyangdian Lake in Xiong'an New Area.</title>
        <authorList>
            <person name="Zhang X."/>
            <person name="Liu J."/>
        </authorList>
    </citation>
    <scope>NUCLEOTIDE SEQUENCE [LARGE SCALE GENOMIC DNA]</scope>
    <source>
        <strain evidence="3 4">2-325</strain>
    </source>
</reference>
<dbReference type="SUPFAM" id="SSF55961">
    <property type="entry name" value="Bet v1-like"/>
    <property type="match status" value="1"/>
</dbReference>
<evidence type="ECO:0000259" key="2">
    <source>
        <dbReference type="Pfam" id="PF08327"/>
    </source>
</evidence>
<evidence type="ECO:0000256" key="1">
    <source>
        <dbReference type="ARBA" id="ARBA00006817"/>
    </source>
</evidence>
<protein>
    <submittedName>
        <fullName evidence="3">SRPBCC family protein</fullName>
    </submittedName>
</protein>
<organism evidence="3 4">
    <name type="scientific">Polymorphospora lycopeni</name>
    <dbReference type="NCBI Taxonomy" id="3140240"/>
    <lineage>
        <taxon>Bacteria</taxon>
        <taxon>Bacillati</taxon>
        <taxon>Actinomycetota</taxon>
        <taxon>Actinomycetes</taxon>
        <taxon>Micromonosporales</taxon>
        <taxon>Micromonosporaceae</taxon>
        <taxon>Polymorphospora</taxon>
    </lineage>
</organism>
<dbReference type="EMBL" id="JBCGDC010000215">
    <property type="protein sequence ID" value="MFB6398233.1"/>
    <property type="molecule type" value="Genomic_DNA"/>
</dbReference>
<evidence type="ECO:0000313" key="3">
    <source>
        <dbReference type="EMBL" id="MFB6398233.1"/>
    </source>
</evidence>
<dbReference type="CDD" id="cd08899">
    <property type="entry name" value="SRPBCC_CalC_Aha1-like_6"/>
    <property type="match status" value="1"/>
</dbReference>
<proteinExistence type="inferred from homology"/>
<dbReference type="RefSeq" id="WP_375737063.1">
    <property type="nucleotide sequence ID" value="NZ_JBCGDC010000215.1"/>
</dbReference>
<name>A0ABV5D1T9_9ACTN</name>
<dbReference type="InterPro" id="IPR013538">
    <property type="entry name" value="ASHA1/2-like_C"/>
</dbReference>
<keyword evidence="4" id="KW-1185">Reference proteome</keyword>
<comment type="caution">
    <text evidence="3">The sequence shown here is derived from an EMBL/GenBank/DDBJ whole genome shotgun (WGS) entry which is preliminary data.</text>
</comment>
<comment type="similarity">
    <text evidence="1">Belongs to the AHA1 family.</text>
</comment>
<dbReference type="Pfam" id="PF08327">
    <property type="entry name" value="AHSA1"/>
    <property type="match status" value="1"/>
</dbReference>